<dbReference type="PhylomeDB" id="B8MDZ9"/>
<sequence length="164" mass="18146">MSLVTRRRLALVLAQALLQLSENPWLAKKWNKEHITFFYESLGALVLTKPYLSSVFSADQGGGDDGLDINQFYPCPSILSLGILLIELETVKTIESFRIPDDLTDGVEVNANTDWATADPCLDTPWVSAGQRVSLGDAGTRDGFTRDVVKPLEEELAFLSRARM</sequence>
<feature type="domain" description="DUF7580" evidence="1">
    <location>
        <begin position="5"/>
        <end position="102"/>
    </location>
</feature>
<dbReference type="Pfam" id="PF24476">
    <property type="entry name" value="DUF7580"/>
    <property type="match status" value="1"/>
</dbReference>
<accession>B8MDZ9</accession>
<dbReference type="GeneID" id="8104033"/>
<name>B8MDZ9_TALSN</name>
<dbReference type="AlphaFoldDB" id="B8MDZ9"/>
<gene>
    <name evidence="2" type="ORF">TSTA_011850</name>
</gene>
<dbReference type="eggNOG" id="ENOG502SS5P">
    <property type="taxonomic scope" value="Eukaryota"/>
</dbReference>
<evidence type="ECO:0000259" key="1">
    <source>
        <dbReference type="Pfam" id="PF24476"/>
    </source>
</evidence>
<dbReference type="OrthoDB" id="3565018at2759"/>
<dbReference type="VEuPathDB" id="FungiDB:TSTA_011850"/>
<evidence type="ECO:0000313" key="2">
    <source>
        <dbReference type="EMBL" id="EED16076.1"/>
    </source>
</evidence>
<dbReference type="InterPro" id="IPR056002">
    <property type="entry name" value="DUF7580"/>
</dbReference>
<proteinExistence type="predicted"/>
<dbReference type="InParanoid" id="B8MDZ9"/>
<dbReference type="PANTHER" id="PTHR35186">
    <property type="entry name" value="ANK_REP_REGION DOMAIN-CONTAINING PROTEIN"/>
    <property type="match status" value="1"/>
</dbReference>
<dbReference type="STRING" id="441959.B8MDZ9"/>
<evidence type="ECO:0000313" key="3">
    <source>
        <dbReference type="Proteomes" id="UP000001745"/>
    </source>
</evidence>
<dbReference type="PANTHER" id="PTHR35186:SF4">
    <property type="entry name" value="PRION-INHIBITION AND PROPAGATION HELO DOMAIN-CONTAINING PROTEIN"/>
    <property type="match status" value="1"/>
</dbReference>
<protein>
    <recommendedName>
        <fullName evidence="1">DUF7580 domain-containing protein</fullName>
    </recommendedName>
</protein>
<keyword evidence="3" id="KW-1185">Reference proteome</keyword>
<dbReference type="EMBL" id="EQ962656">
    <property type="protein sequence ID" value="EED16076.1"/>
    <property type="molecule type" value="Genomic_DNA"/>
</dbReference>
<dbReference type="Proteomes" id="UP000001745">
    <property type="component" value="Unassembled WGS sequence"/>
</dbReference>
<dbReference type="HOGENOM" id="CLU_1343484_0_0_1"/>
<dbReference type="RefSeq" id="XP_002483310.1">
    <property type="nucleotide sequence ID" value="XM_002483265.1"/>
</dbReference>
<reference evidence="3" key="1">
    <citation type="journal article" date="2015" name="Genome Announc.">
        <title>Genome sequence of the AIDS-associated pathogen Penicillium marneffei (ATCC18224) and its near taxonomic relative Talaromyces stipitatus (ATCC10500).</title>
        <authorList>
            <person name="Nierman W.C."/>
            <person name="Fedorova-Abrams N.D."/>
            <person name="Andrianopoulos A."/>
        </authorList>
    </citation>
    <scope>NUCLEOTIDE SEQUENCE [LARGE SCALE GENOMIC DNA]</scope>
    <source>
        <strain evidence="3">ATCC 10500 / CBS 375.48 / QM 6759 / NRRL 1006</strain>
    </source>
</reference>
<organism evidence="2 3">
    <name type="scientific">Talaromyces stipitatus (strain ATCC 10500 / CBS 375.48 / QM 6759 / NRRL 1006)</name>
    <name type="common">Penicillium stipitatum</name>
    <dbReference type="NCBI Taxonomy" id="441959"/>
    <lineage>
        <taxon>Eukaryota</taxon>
        <taxon>Fungi</taxon>
        <taxon>Dikarya</taxon>
        <taxon>Ascomycota</taxon>
        <taxon>Pezizomycotina</taxon>
        <taxon>Eurotiomycetes</taxon>
        <taxon>Eurotiomycetidae</taxon>
        <taxon>Eurotiales</taxon>
        <taxon>Trichocomaceae</taxon>
        <taxon>Talaromyces</taxon>
        <taxon>Talaromyces sect. Talaromyces</taxon>
    </lineage>
</organism>